<dbReference type="PANTHER" id="PTHR35534">
    <property type="entry name" value="50S RIBOSOMAL PROTEIN L32"/>
    <property type="match status" value="1"/>
</dbReference>
<dbReference type="SUPFAM" id="SSF57829">
    <property type="entry name" value="Zn-binding ribosomal proteins"/>
    <property type="match status" value="1"/>
</dbReference>
<evidence type="ECO:0000256" key="6">
    <source>
        <dbReference type="SAM" id="MobiDB-lite"/>
    </source>
</evidence>
<protein>
    <recommendedName>
        <fullName evidence="4 5">Large ribosomal subunit protein bL32</fullName>
    </recommendedName>
</protein>
<dbReference type="InterPro" id="IPR011332">
    <property type="entry name" value="Ribosomal_zn-bd"/>
</dbReference>
<reference evidence="7" key="1">
    <citation type="submission" date="2020-10" db="EMBL/GenBank/DDBJ databases">
        <authorList>
            <person name="Gilroy R."/>
        </authorList>
    </citation>
    <scope>NUCLEOTIDE SEQUENCE</scope>
    <source>
        <strain evidence="7">ChiGjej1B1-2707</strain>
    </source>
</reference>
<evidence type="ECO:0000256" key="4">
    <source>
        <dbReference type="ARBA" id="ARBA00035178"/>
    </source>
</evidence>
<dbReference type="HAMAP" id="MF_00340">
    <property type="entry name" value="Ribosomal_bL32"/>
    <property type="match status" value="1"/>
</dbReference>
<dbReference type="PANTHER" id="PTHR35534:SF1">
    <property type="entry name" value="LARGE RIBOSOMAL SUBUNIT PROTEIN BL32"/>
    <property type="match status" value="1"/>
</dbReference>
<dbReference type="EMBL" id="DVGB01000075">
    <property type="protein sequence ID" value="HIR01832.1"/>
    <property type="molecule type" value="Genomic_DNA"/>
</dbReference>
<comment type="caution">
    <text evidence="7">The sequence shown here is derived from an EMBL/GenBank/DDBJ whole genome shotgun (WGS) entry which is preliminary data.</text>
</comment>
<dbReference type="Proteomes" id="UP000824261">
    <property type="component" value="Unassembled WGS sequence"/>
</dbReference>
<dbReference type="InterPro" id="IPR002677">
    <property type="entry name" value="Ribosomal_bL32"/>
</dbReference>
<dbReference type="Pfam" id="PF01783">
    <property type="entry name" value="Ribosomal_L32p"/>
    <property type="match status" value="1"/>
</dbReference>
<evidence type="ECO:0000313" key="7">
    <source>
        <dbReference type="EMBL" id="HIR01832.1"/>
    </source>
</evidence>
<reference evidence="7" key="2">
    <citation type="journal article" date="2021" name="PeerJ">
        <title>Extensive microbial diversity within the chicken gut microbiome revealed by metagenomics and culture.</title>
        <authorList>
            <person name="Gilroy R."/>
            <person name="Ravi A."/>
            <person name="Getino M."/>
            <person name="Pursley I."/>
            <person name="Horton D.L."/>
            <person name="Alikhan N.F."/>
            <person name="Baker D."/>
            <person name="Gharbi K."/>
            <person name="Hall N."/>
            <person name="Watson M."/>
            <person name="Adriaenssens E.M."/>
            <person name="Foster-Nyarko E."/>
            <person name="Jarju S."/>
            <person name="Secka A."/>
            <person name="Antonio M."/>
            <person name="Oren A."/>
            <person name="Chaudhuri R.R."/>
            <person name="La Ragione R."/>
            <person name="Hildebrand F."/>
            <person name="Pallen M.J."/>
        </authorList>
    </citation>
    <scope>NUCLEOTIDE SEQUENCE</scope>
    <source>
        <strain evidence="7">ChiGjej1B1-2707</strain>
    </source>
</reference>
<gene>
    <name evidence="5 7" type="primary">rpmF</name>
    <name evidence="7" type="ORF">IAA69_06180</name>
</gene>
<name>A0A9D1D4S0_9ACTN</name>
<dbReference type="GO" id="GO:0003735">
    <property type="term" value="F:structural constituent of ribosome"/>
    <property type="evidence" value="ECO:0007669"/>
    <property type="project" value="InterPro"/>
</dbReference>
<dbReference type="NCBIfam" id="TIGR01031">
    <property type="entry name" value="rpmF_bact"/>
    <property type="match status" value="1"/>
</dbReference>
<evidence type="ECO:0000256" key="1">
    <source>
        <dbReference type="ARBA" id="ARBA00008560"/>
    </source>
</evidence>
<sequence length="59" mass="6683">MAVPKQKKGRARTHARRSIHDRMNAPARSTCPHCGEVKLPHRVCPNCGYYKGREVIVVD</sequence>
<dbReference type="GO" id="GO:0015934">
    <property type="term" value="C:large ribosomal subunit"/>
    <property type="evidence" value="ECO:0007669"/>
    <property type="project" value="InterPro"/>
</dbReference>
<evidence type="ECO:0000313" key="8">
    <source>
        <dbReference type="Proteomes" id="UP000824261"/>
    </source>
</evidence>
<evidence type="ECO:0000256" key="2">
    <source>
        <dbReference type="ARBA" id="ARBA00022980"/>
    </source>
</evidence>
<dbReference type="AlphaFoldDB" id="A0A9D1D4S0"/>
<organism evidence="7 8">
    <name type="scientific">Candidatus Aveggerthella stercoripullorum</name>
    <dbReference type="NCBI Taxonomy" id="2840688"/>
    <lineage>
        <taxon>Bacteria</taxon>
        <taxon>Bacillati</taxon>
        <taxon>Actinomycetota</taxon>
        <taxon>Coriobacteriia</taxon>
        <taxon>Eggerthellales</taxon>
        <taxon>Eggerthellaceae</taxon>
        <taxon>Eggerthellaceae incertae sedis</taxon>
        <taxon>Candidatus Aveggerthella</taxon>
    </lineage>
</organism>
<feature type="compositionally biased region" description="Basic residues" evidence="6">
    <location>
        <begin position="1"/>
        <end position="17"/>
    </location>
</feature>
<proteinExistence type="inferred from homology"/>
<accession>A0A9D1D4S0</accession>
<feature type="region of interest" description="Disordered" evidence="6">
    <location>
        <begin position="1"/>
        <end position="28"/>
    </location>
</feature>
<dbReference type="GO" id="GO:0006412">
    <property type="term" value="P:translation"/>
    <property type="evidence" value="ECO:0007669"/>
    <property type="project" value="UniProtKB-UniRule"/>
</dbReference>
<evidence type="ECO:0000256" key="5">
    <source>
        <dbReference type="HAMAP-Rule" id="MF_00340"/>
    </source>
</evidence>
<keyword evidence="3 5" id="KW-0687">Ribonucleoprotein</keyword>
<keyword evidence="2 5" id="KW-0689">Ribosomal protein</keyword>
<dbReference type="InterPro" id="IPR044957">
    <property type="entry name" value="Ribosomal_bL32_bact"/>
</dbReference>
<evidence type="ECO:0000256" key="3">
    <source>
        <dbReference type="ARBA" id="ARBA00023274"/>
    </source>
</evidence>
<comment type="similarity">
    <text evidence="1 5">Belongs to the bacterial ribosomal protein bL32 family.</text>
</comment>